<organism evidence="1 2">
    <name type="scientific">Phytophthora palmivora</name>
    <dbReference type="NCBI Taxonomy" id="4796"/>
    <lineage>
        <taxon>Eukaryota</taxon>
        <taxon>Sar</taxon>
        <taxon>Stramenopiles</taxon>
        <taxon>Oomycota</taxon>
        <taxon>Peronosporomycetes</taxon>
        <taxon>Peronosporales</taxon>
        <taxon>Peronosporaceae</taxon>
        <taxon>Phytophthora</taxon>
    </lineage>
</organism>
<keyword evidence="2" id="KW-1185">Reference proteome</keyword>
<reference evidence="1 2" key="1">
    <citation type="journal article" date="2017" name="Genome Biol. Evol.">
        <title>Phytophthora megakarya and P. palmivora, closely related causal agents of cacao black pod rot, underwent increases in genome sizes and gene numbers by different mechanisms.</title>
        <authorList>
            <person name="Ali S.S."/>
            <person name="Shao J."/>
            <person name="Lary D.J."/>
            <person name="Kronmiller B."/>
            <person name="Shen D."/>
            <person name="Strem M.D."/>
            <person name="Amoako-Attah I."/>
            <person name="Akrofi A.Y."/>
            <person name="Begoude B.A."/>
            <person name="Ten Hoopen G.M."/>
            <person name="Coulibaly K."/>
            <person name="Kebe B.I."/>
            <person name="Melnick R.L."/>
            <person name="Guiltinan M.J."/>
            <person name="Tyler B.M."/>
            <person name="Meinhardt L.W."/>
            <person name="Bailey B.A."/>
        </authorList>
    </citation>
    <scope>NUCLEOTIDE SEQUENCE [LARGE SCALE GENOMIC DNA]</scope>
    <source>
        <strain evidence="2">sbr112.9</strain>
    </source>
</reference>
<comment type="caution">
    <text evidence="1">The sequence shown here is derived from an EMBL/GenBank/DDBJ whole genome shotgun (WGS) entry which is preliminary data.</text>
</comment>
<name>A0A2P4XNM3_9STRA</name>
<sequence length="270" mass="29134">MKRNSAKIHGQSEFDIYANPDVSADNESVLYNGYATFAEDNSNFTYSLVDGAAYLTIKNKMNAETVRCLPPNILPFDDILPALNDVVPIPSASIGKEAVKCTGGNLFKTSFGGVKYAICTVGEAGFKAYSSDVDITVEYLADNIDIAKPKLTDGSTSCERVEKAVTMTPSALALATGDKIPSSPTRMLKPASHMAMQAWGCECMSKPRPCIFLHGVGNPNDVAELQDTPALTKNKFGYMGDHAPCCSTVKVEERHTTAKVLRLIALNEQH</sequence>
<accession>A0A2P4XNM3</accession>
<dbReference type="AlphaFoldDB" id="A0A2P4XNM3"/>
<gene>
    <name evidence="1" type="ORF">PHPALM_16892</name>
</gene>
<protein>
    <submittedName>
        <fullName evidence="1">Uncharacterized protein</fullName>
    </submittedName>
</protein>
<dbReference type="Proteomes" id="UP000237271">
    <property type="component" value="Unassembled WGS sequence"/>
</dbReference>
<dbReference type="EMBL" id="NCKW01009468">
    <property type="protein sequence ID" value="POM67152.1"/>
    <property type="molecule type" value="Genomic_DNA"/>
</dbReference>
<dbReference type="PANTHER" id="PTHR22538">
    <property type="entry name" value="CILIA- AND FLAGELLA-ASSOCIATED PROTEIN 74"/>
    <property type="match status" value="1"/>
</dbReference>
<dbReference type="PANTHER" id="PTHR22538:SF1">
    <property type="entry name" value="VWFD DOMAIN-CONTAINING PROTEIN"/>
    <property type="match status" value="1"/>
</dbReference>
<evidence type="ECO:0000313" key="2">
    <source>
        <dbReference type="Proteomes" id="UP000237271"/>
    </source>
</evidence>
<evidence type="ECO:0000313" key="1">
    <source>
        <dbReference type="EMBL" id="POM67152.1"/>
    </source>
</evidence>
<dbReference type="OrthoDB" id="127195at2759"/>
<proteinExistence type="predicted"/>